<name>A0A372MGM8_9SPIR</name>
<dbReference type="InterPro" id="IPR007380">
    <property type="entry name" value="DUF438"/>
</dbReference>
<organism evidence="2 3">
    <name type="scientific">Sphaerochaeta halotolerans</name>
    <dbReference type="NCBI Taxonomy" id="2293840"/>
    <lineage>
        <taxon>Bacteria</taxon>
        <taxon>Pseudomonadati</taxon>
        <taxon>Spirochaetota</taxon>
        <taxon>Spirochaetia</taxon>
        <taxon>Spirochaetales</taxon>
        <taxon>Sphaerochaetaceae</taxon>
        <taxon>Sphaerochaeta</taxon>
    </lineage>
</organism>
<comment type="caution">
    <text evidence="2">The sequence shown here is derived from an EMBL/GenBank/DDBJ whole genome shotgun (WGS) entry which is preliminary data.</text>
</comment>
<dbReference type="Pfam" id="PF04282">
    <property type="entry name" value="DUF438"/>
    <property type="match status" value="1"/>
</dbReference>
<dbReference type="AlphaFoldDB" id="A0A372MGM8"/>
<evidence type="ECO:0000313" key="3">
    <source>
        <dbReference type="Proteomes" id="UP000264002"/>
    </source>
</evidence>
<reference evidence="3" key="1">
    <citation type="submission" date="2018-08" db="EMBL/GenBank/DDBJ databases">
        <authorList>
            <person name="Grouzdev D.S."/>
            <person name="Krutkina M.S."/>
        </authorList>
    </citation>
    <scope>NUCLEOTIDE SEQUENCE [LARGE SCALE GENOMIC DNA]</scope>
    <source>
        <strain evidence="3">4-11</strain>
    </source>
</reference>
<dbReference type="EMBL" id="QUWK01000006">
    <property type="protein sequence ID" value="RFU94935.1"/>
    <property type="molecule type" value="Genomic_DNA"/>
</dbReference>
<keyword evidence="3" id="KW-1185">Reference proteome</keyword>
<evidence type="ECO:0000313" key="2">
    <source>
        <dbReference type="EMBL" id="RFU94935.1"/>
    </source>
</evidence>
<proteinExistence type="predicted"/>
<gene>
    <name evidence="2" type="ORF">DYP60_06850</name>
</gene>
<sequence length="49" mass="5290">MSAEDLATAEKKLIEEGKINEEQVQKLCDVHASIFGGSVEEINGGQTIE</sequence>
<evidence type="ECO:0000259" key="1">
    <source>
        <dbReference type="Pfam" id="PF04282"/>
    </source>
</evidence>
<reference evidence="2 3" key="2">
    <citation type="submission" date="2018-09" db="EMBL/GenBank/DDBJ databases">
        <title>Genome of Sphaerochaeta halotolerans strain 4-11.</title>
        <authorList>
            <person name="Nazina T.N."/>
            <person name="Sokolova D.S."/>
        </authorList>
    </citation>
    <scope>NUCLEOTIDE SEQUENCE [LARGE SCALE GENOMIC DNA]</scope>
    <source>
        <strain evidence="2 3">4-11</strain>
    </source>
</reference>
<dbReference type="Proteomes" id="UP000264002">
    <property type="component" value="Unassembled WGS sequence"/>
</dbReference>
<protein>
    <submittedName>
        <fullName evidence="2">DUF438 domain-containing protein</fullName>
    </submittedName>
</protein>
<accession>A0A372MGM8</accession>
<feature type="domain" description="DUF438" evidence="1">
    <location>
        <begin position="2"/>
        <end position="41"/>
    </location>
</feature>